<gene>
    <name evidence="1" type="ORF">ACFSQ3_11490</name>
</gene>
<evidence type="ECO:0000313" key="2">
    <source>
        <dbReference type="Proteomes" id="UP001597393"/>
    </source>
</evidence>
<dbReference type="InterPro" id="IPR021365">
    <property type="entry name" value="DUF2891"/>
</dbReference>
<organism evidence="1 2">
    <name type="scientific">Sphingobacterium corticis</name>
    <dbReference type="NCBI Taxonomy" id="1812823"/>
    <lineage>
        <taxon>Bacteria</taxon>
        <taxon>Pseudomonadati</taxon>
        <taxon>Bacteroidota</taxon>
        <taxon>Sphingobacteriia</taxon>
        <taxon>Sphingobacteriales</taxon>
        <taxon>Sphingobacteriaceae</taxon>
        <taxon>Sphingobacterium</taxon>
    </lineage>
</organism>
<dbReference type="EMBL" id="JBHUMA010000006">
    <property type="protein sequence ID" value="MFD2599578.1"/>
    <property type="molecule type" value="Genomic_DNA"/>
</dbReference>
<dbReference type="RefSeq" id="WP_380869704.1">
    <property type="nucleotide sequence ID" value="NZ_JBHUMA010000006.1"/>
</dbReference>
<accession>A0ABW5NLS0</accession>
<proteinExistence type="predicted"/>
<dbReference type="Pfam" id="PF11199">
    <property type="entry name" value="DUF2891"/>
    <property type="match status" value="1"/>
</dbReference>
<comment type="caution">
    <text evidence="1">The sequence shown here is derived from an EMBL/GenBank/DDBJ whole genome shotgun (WGS) entry which is preliminary data.</text>
</comment>
<name>A0ABW5NLS0_9SPHI</name>
<protein>
    <submittedName>
        <fullName evidence="1">DUF2891 domain-containing protein</fullName>
    </submittedName>
</protein>
<dbReference type="Proteomes" id="UP001597393">
    <property type="component" value="Unassembled WGS sequence"/>
</dbReference>
<reference evidence="2" key="1">
    <citation type="journal article" date="2019" name="Int. J. Syst. Evol. Microbiol.">
        <title>The Global Catalogue of Microorganisms (GCM) 10K type strain sequencing project: providing services to taxonomists for standard genome sequencing and annotation.</title>
        <authorList>
            <consortium name="The Broad Institute Genomics Platform"/>
            <consortium name="The Broad Institute Genome Sequencing Center for Infectious Disease"/>
            <person name="Wu L."/>
            <person name="Ma J."/>
        </authorList>
    </citation>
    <scope>NUCLEOTIDE SEQUENCE [LARGE SCALE GENOMIC DNA]</scope>
    <source>
        <strain evidence="2">KCTC 42248</strain>
    </source>
</reference>
<keyword evidence="2" id="KW-1185">Reference proteome</keyword>
<evidence type="ECO:0000313" key="1">
    <source>
        <dbReference type="EMBL" id="MFD2599578.1"/>
    </source>
</evidence>
<sequence>MNKSARVRFSLIPIVLIAVQGLFSCGNDPAEKHVDQEPVETKFELSQQQAKTIFDMPVHCVNVEYPNKLGQSIGSDADLKPPRVLRPIFYGCFDWHSSVHGYWSIMKLLKSHSDLDADGKVRSMLNAHITDENAAIEKAFFEDKNNLSFERTYGWAWLFKLQEELITWEDPDAKRWAKSLDPLVQLLRGKLMDYLPKLVYPIRSGKHDNTAFGLSLMLDYAITAKDQALIDAITEHAVRLFENDKNCDFSYEPSGSDFLSPCLEEAYLMSKLLGGDRYDKWLKQFLPQVYEADFKLDPAIVKDRTDGQLVHLDGLNYSRAACLYGITHELPQLNHLRKIADEHMSFSLPNLTKEDDYMGSHWLGTFALYAITNQ</sequence>
<dbReference type="PROSITE" id="PS51257">
    <property type="entry name" value="PROKAR_LIPOPROTEIN"/>
    <property type="match status" value="1"/>
</dbReference>